<dbReference type="EMBL" id="BRXY01000056">
    <property type="protein sequence ID" value="GMH58992.1"/>
    <property type="molecule type" value="Genomic_DNA"/>
</dbReference>
<protein>
    <submittedName>
        <fullName evidence="3">Uncharacterized protein</fullName>
    </submittedName>
</protein>
<evidence type="ECO:0000313" key="4">
    <source>
        <dbReference type="Proteomes" id="UP001165085"/>
    </source>
</evidence>
<dbReference type="PANTHER" id="PTHR12415">
    <property type="entry name" value="TYROSYL-DNA PHOSPHODIESTERASE 1"/>
    <property type="match status" value="1"/>
</dbReference>
<dbReference type="AlphaFoldDB" id="A0A9W6ZR77"/>
<dbReference type="Gene3D" id="3.30.870.10">
    <property type="entry name" value="Endonuclease Chain A"/>
    <property type="match status" value="2"/>
</dbReference>
<evidence type="ECO:0000256" key="2">
    <source>
        <dbReference type="PIRSR" id="PIRSR610347-2"/>
    </source>
</evidence>
<name>A0A9W6ZR77_9STRA</name>
<proteinExistence type="predicted"/>
<feature type="active site" description="Nucleophile" evidence="1">
    <location>
        <position position="41"/>
    </location>
</feature>
<dbReference type="Proteomes" id="UP001165085">
    <property type="component" value="Unassembled WGS sequence"/>
</dbReference>
<reference evidence="4" key="1">
    <citation type="journal article" date="2023" name="Commun. Biol.">
        <title>Genome analysis of Parmales, the sister group of diatoms, reveals the evolutionary specialization of diatoms from phago-mixotrophs to photoautotrophs.</title>
        <authorList>
            <person name="Ban H."/>
            <person name="Sato S."/>
            <person name="Yoshikawa S."/>
            <person name="Yamada K."/>
            <person name="Nakamura Y."/>
            <person name="Ichinomiya M."/>
            <person name="Sato N."/>
            <person name="Blanc-Mathieu R."/>
            <person name="Endo H."/>
            <person name="Kuwata A."/>
            <person name="Ogata H."/>
        </authorList>
    </citation>
    <scope>NUCLEOTIDE SEQUENCE [LARGE SCALE GENOMIC DNA]</scope>
    <source>
        <strain evidence="4">NIES 3701</strain>
    </source>
</reference>
<dbReference type="GO" id="GO:0006281">
    <property type="term" value="P:DNA repair"/>
    <property type="evidence" value="ECO:0007669"/>
    <property type="project" value="InterPro"/>
</dbReference>
<dbReference type="GO" id="GO:0005634">
    <property type="term" value="C:nucleus"/>
    <property type="evidence" value="ECO:0007669"/>
    <property type="project" value="InterPro"/>
</dbReference>
<feature type="binding site" evidence="2">
    <location>
        <position position="43"/>
    </location>
    <ligand>
        <name>substrate</name>
    </ligand>
</feature>
<keyword evidence="4" id="KW-1185">Reference proteome</keyword>
<gene>
    <name evidence="3" type="ORF">TrST_g10258</name>
</gene>
<sequence length="533" mass="59894">MHEDDKTKLGQAVLEPMTLDGKEIKGYYFITAEPYTGGILHSKIILLRVNEGLRVIVAGSNLMGQWRSDRDALWLKDFRTGVASSDDVFGDDLKHFVHSLAHCEGDDVTLEVVDNTIRTLFDNVSFSDPGATLVATFPGSRRGDPVSHGVAWRELAAAVNRARREAGERRKSTDSGILYSVSGSVGDCYPSFLKQMLQAMRGKQESTKTDNYEDVSSDVRILHLSRETAMKINMESQIFSGRNLPLRRWYQIPKLHRAQIFQDGMPLCDGFGAGEKLPGTHAKILLLKSENAATLYVGSHNFSVGAWGDGDKRECNVEAGVVLHTKDRDKIAEWQSRLPVVLPTTTTIDIDYMPATAPWYVRDTYEKGGRDAGREDKADAVRMLEFCYSFHEEEVLIFGDVKMKAIRFCIEFLRGDTGKEPARVAMERLTTRSFGEYPLSFGEDQLIGLCPRRTVMLDEAVMGYVPAQVGDPRSLSAPLLLEFWVVEAVRSFAWKCRCCNADLMDRLTCDICGDQPVWTDSEKQRFLSRMRLK</sequence>
<dbReference type="OrthoDB" id="47785at2759"/>
<comment type="caution">
    <text evidence="3">The sequence shown here is derived from an EMBL/GenBank/DDBJ whole genome shotgun (WGS) entry which is preliminary data.</text>
</comment>
<accession>A0A9W6ZR77</accession>
<dbReference type="SUPFAM" id="SSF56024">
    <property type="entry name" value="Phospholipase D/nuclease"/>
    <property type="match status" value="2"/>
</dbReference>
<evidence type="ECO:0000256" key="1">
    <source>
        <dbReference type="PIRSR" id="PIRSR610347-1"/>
    </source>
</evidence>
<dbReference type="Pfam" id="PF06087">
    <property type="entry name" value="Tyr-DNA_phospho"/>
    <property type="match status" value="1"/>
</dbReference>
<dbReference type="InterPro" id="IPR010347">
    <property type="entry name" value="Tdp1"/>
</dbReference>
<evidence type="ECO:0000313" key="3">
    <source>
        <dbReference type="EMBL" id="GMH58992.1"/>
    </source>
</evidence>
<organism evidence="3 4">
    <name type="scientific">Triparma strigata</name>
    <dbReference type="NCBI Taxonomy" id="1606541"/>
    <lineage>
        <taxon>Eukaryota</taxon>
        <taxon>Sar</taxon>
        <taxon>Stramenopiles</taxon>
        <taxon>Ochrophyta</taxon>
        <taxon>Bolidophyceae</taxon>
        <taxon>Parmales</taxon>
        <taxon>Triparmaceae</taxon>
        <taxon>Triparma</taxon>
    </lineage>
</organism>
<dbReference type="GO" id="GO:0008081">
    <property type="term" value="F:phosphoric diester hydrolase activity"/>
    <property type="evidence" value="ECO:0007669"/>
    <property type="project" value="InterPro"/>
</dbReference>